<reference evidence="1" key="1">
    <citation type="journal article" date="2011" name="Environ. Microbiol.">
        <title>Genomic insights into the metabolic potential of the polycyclic aromatic hydrocarbon degrading sulfate-reducing Deltaproteobacterium N47.</title>
        <authorList>
            <person name="Bergmann F."/>
            <person name="Selesi D."/>
            <person name="Weinmaier T."/>
            <person name="Tischler P."/>
            <person name="Rattei T."/>
            <person name="Meckenstock R.U."/>
        </authorList>
    </citation>
    <scope>NUCLEOTIDE SEQUENCE</scope>
</reference>
<organism evidence="1">
    <name type="scientific">uncultured Desulfobacterium sp</name>
    <dbReference type="NCBI Taxonomy" id="201089"/>
    <lineage>
        <taxon>Bacteria</taxon>
        <taxon>Pseudomonadati</taxon>
        <taxon>Thermodesulfobacteriota</taxon>
        <taxon>Desulfobacteria</taxon>
        <taxon>Desulfobacterales</taxon>
        <taxon>Desulfobacteriaceae</taxon>
        <taxon>Desulfobacterium</taxon>
        <taxon>environmental samples</taxon>
    </lineage>
</organism>
<accession>E1YMA7</accession>
<dbReference type="EMBL" id="FR695877">
    <property type="protein sequence ID" value="CBX31240.1"/>
    <property type="molecule type" value="Genomic_DNA"/>
</dbReference>
<gene>
    <name evidence="1" type="ORF">N47_E47520</name>
</gene>
<protein>
    <submittedName>
        <fullName evidence="1">Uncharacterized protein</fullName>
    </submittedName>
</protein>
<evidence type="ECO:0000313" key="1">
    <source>
        <dbReference type="EMBL" id="CBX31240.1"/>
    </source>
</evidence>
<name>E1YMA7_9BACT</name>
<sequence>MFLVFVVCQKNRNFEMKNILLSVVGLSPQVITETLYALLEAEIMDFEII</sequence>
<dbReference type="AlphaFoldDB" id="E1YMA7"/>
<proteinExistence type="predicted"/>